<keyword evidence="2" id="KW-1133">Transmembrane helix</keyword>
<keyword evidence="4" id="KW-1185">Reference proteome</keyword>
<organism evidence="3 4">
    <name type="scientific">Armillaria gallica</name>
    <name type="common">Bulbous honey fungus</name>
    <name type="synonym">Armillaria bulbosa</name>
    <dbReference type="NCBI Taxonomy" id="47427"/>
    <lineage>
        <taxon>Eukaryota</taxon>
        <taxon>Fungi</taxon>
        <taxon>Dikarya</taxon>
        <taxon>Basidiomycota</taxon>
        <taxon>Agaricomycotina</taxon>
        <taxon>Agaricomycetes</taxon>
        <taxon>Agaricomycetidae</taxon>
        <taxon>Agaricales</taxon>
        <taxon>Marasmiineae</taxon>
        <taxon>Physalacriaceae</taxon>
        <taxon>Armillaria</taxon>
    </lineage>
</organism>
<dbReference type="AlphaFoldDB" id="A0A2H3CCG8"/>
<sequence length="132" mass="14341">MSFDPKMRQASVLPTALDNNRKRDEAEAMGGRHTRDGPISATTCPLFCLKTLPLLSSSESQARPRGDIDKNKVMRKEMAVNLLIGVPAMAPLNGITMYIHSARGNGSGNESQNTKIAILNDEESVWEGLTEG</sequence>
<dbReference type="Proteomes" id="UP000217790">
    <property type="component" value="Unassembled WGS sequence"/>
</dbReference>
<dbReference type="InParanoid" id="A0A2H3CCG8"/>
<accession>A0A2H3CCG8</accession>
<proteinExistence type="predicted"/>
<evidence type="ECO:0000256" key="2">
    <source>
        <dbReference type="SAM" id="Phobius"/>
    </source>
</evidence>
<name>A0A2H3CCG8_ARMGA</name>
<keyword evidence="2" id="KW-0472">Membrane</keyword>
<reference evidence="4" key="1">
    <citation type="journal article" date="2017" name="Nat. Ecol. Evol.">
        <title>Genome expansion and lineage-specific genetic innovations in the forest pathogenic fungi Armillaria.</title>
        <authorList>
            <person name="Sipos G."/>
            <person name="Prasanna A.N."/>
            <person name="Walter M.C."/>
            <person name="O'Connor E."/>
            <person name="Balint B."/>
            <person name="Krizsan K."/>
            <person name="Kiss B."/>
            <person name="Hess J."/>
            <person name="Varga T."/>
            <person name="Slot J."/>
            <person name="Riley R."/>
            <person name="Boka B."/>
            <person name="Rigling D."/>
            <person name="Barry K."/>
            <person name="Lee J."/>
            <person name="Mihaltcheva S."/>
            <person name="LaButti K."/>
            <person name="Lipzen A."/>
            <person name="Waldron R."/>
            <person name="Moloney N.M."/>
            <person name="Sperisen C."/>
            <person name="Kredics L."/>
            <person name="Vagvoelgyi C."/>
            <person name="Patrignani A."/>
            <person name="Fitzpatrick D."/>
            <person name="Nagy I."/>
            <person name="Doyle S."/>
            <person name="Anderson J.B."/>
            <person name="Grigoriev I.V."/>
            <person name="Gueldener U."/>
            <person name="Muensterkoetter M."/>
            <person name="Nagy L.G."/>
        </authorList>
    </citation>
    <scope>NUCLEOTIDE SEQUENCE [LARGE SCALE GENOMIC DNA]</scope>
    <source>
        <strain evidence="4">Ar21-2</strain>
    </source>
</reference>
<feature type="region of interest" description="Disordered" evidence="1">
    <location>
        <begin position="1"/>
        <end position="37"/>
    </location>
</feature>
<evidence type="ECO:0000313" key="4">
    <source>
        <dbReference type="Proteomes" id="UP000217790"/>
    </source>
</evidence>
<gene>
    <name evidence="3" type="ORF">ARMGADRAFT_1039814</name>
</gene>
<protein>
    <submittedName>
        <fullName evidence="3">Uncharacterized protein</fullName>
    </submittedName>
</protein>
<feature type="transmembrane region" description="Helical" evidence="2">
    <location>
        <begin position="79"/>
        <end position="99"/>
    </location>
</feature>
<evidence type="ECO:0000256" key="1">
    <source>
        <dbReference type="SAM" id="MobiDB-lite"/>
    </source>
</evidence>
<keyword evidence="2" id="KW-0812">Transmembrane</keyword>
<dbReference type="EMBL" id="KZ293740">
    <property type="protein sequence ID" value="PBK80771.1"/>
    <property type="molecule type" value="Genomic_DNA"/>
</dbReference>
<evidence type="ECO:0000313" key="3">
    <source>
        <dbReference type="EMBL" id="PBK80771.1"/>
    </source>
</evidence>